<evidence type="ECO:0000256" key="4">
    <source>
        <dbReference type="ARBA" id="ARBA00022692"/>
    </source>
</evidence>
<evidence type="ECO:0000313" key="12">
    <source>
        <dbReference type="Proteomes" id="UP000668214"/>
    </source>
</evidence>
<feature type="non-terminal residue" evidence="11">
    <location>
        <position position="1"/>
    </location>
</feature>
<keyword evidence="12" id="KW-1185">Reference proteome</keyword>
<dbReference type="GO" id="GO:0042761">
    <property type="term" value="P:very long-chain fatty acid biosynthetic process"/>
    <property type="evidence" value="ECO:0007669"/>
    <property type="project" value="TreeGrafter"/>
</dbReference>
<comment type="caution">
    <text evidence="10">Lacks conserved residue(s) required for the propagation of feature annotation.</text>
</comment>
<accession>A0A836FAW1</accession>
<reference evidence="11" key="1">
    <citation type="submission" date="2020-02" db="EMBL/GenBank/DDBJ databases">
        <title>Relaxed selection underlies rapid genomic changes in the transitions from sociality to social parasitism in ants.</title>
        <authorList>
            <person name="Bi X."/>
        </authorList>
    </citation>
    <scope>NUCLEOTIDE SEQUENCE</scope>
    <source>
        <strain evidence="11">BGI-DK2014c</strain>
        <tissue evidence="11">Whole body</tissue>
    </source>
</reference>
<dbReference type="PROSITE" id="PS01188">
    <property type="entry name" value="ELO"/>
    <property type="match status" value="1"/>
</dbReference>
<keyword evidence="6 10" id="KW-1133">Transmembrane helix</keyword>
<gene>
    <name evidence="11" type="primary">Elovl4</name>
    <name evidence="11" type="ORF">G6Z78_0011424</name>
</gene>
<evidence type="ECO:0000256" key="5">
    <source>
        <dbReference type="ARBA" id="ARBA00022832"/>
    </source>
</evidence>
<dbReference type="PANTHER" id="PTHR11157:SF69">
    <property type="entry name" value="ELONGATION OF VERY LONG CHAIN FATTY ACIDS PROTEIN 7"/>
    <property type="match status" value="1"/>
</dbReference>
<dbReference type="GO" id="GO:0005789">
    <property type="term" value="C:endoplasmic reticulum membrane"/>
    <property type="evidence" value="ECO:0007669"/>
    <property type="project" value="TreeGrafter"/>
</dbReference>
<dbReference type="GO" id="GO:0030148">
    <property type="term" value="P:sphingolipid biosynthetic process"/>
    <property type="evidence" value="ECO:0007669"/>
    <property type="project" value="TreeGrafter"/>
</dbReference>
<keyword evidence="5 10" id="KW-0276">Fatty acid metabolism</keyword>
<dbReference type="GO" id="GO:0034625">
    <property type="term" value="P:fatty acid elongation, monounsaturated fatty acid"/>
    <property type="evidence" value="ECO:0007669"/>
    <property type="project" value="TreeGrafter"/>
</dbReference>
<comment type="caution">
    <text evidence="11">The sequence shown here is derived from an EMBL/GenBank/DDBJ whole genome shotgun (WGS) entry which is preliminary data.</text>
</comment>
<evidence type="ECO:0000256" key="10">
    <source>
        <dbReference type="RuleBase" id="RU361115"/>
    </source>
</evidence>
<evidence type="ECO:0000256" key="2">
    <source>
        <dbReference type="ARBA" id="ARBA00022516"/>
    </source>
</evidence>
<dbReference type="AlphaFoldDB" id="A0A836FAW1"/>
<dbReference type="InterPro" id="IPR002076">
    <property type="entry name" value="ELO_fam"/>
</dbReference>
<dbReference type="GO" id="GO:0009922">
    <property type="term" value="F:fatty acid elongase activity"/>
    <property type="evidence" value="ECO:0007669"/>
    <property type="project" value="UniProtKB-EC"/>
</dbReference>
<evidence type="ECO:0000256" key="7">
    <source>
        <dbReference type="ARBA" id="ARBA00023098"/>
    </source>
</evidence>
<dbReference type="Proteomes" id="UP000668214">
    <property type="component" value="Unassembled WGS sequence"/>
</dbReference>
<evidence type="ECO:0000256" key="3">
    <source>
        <dbReference type="ARBA" id="ARBA00022679"/>
    </source>
</evidence>
<feature type="transmembrane region" description="Helical" evidence="10">
    <location>
        <begin position="21"/>
        <end position="41"/>
    </location>
</feature>
<evidence type="ECO:0000256" key="8">
    <source>
        <dbReference type="ARBA" id="ARBA00023136"/>
    </source>
</evidence>
<dbReference type="GO" id="GO:0019367">
    <property type="term" value="P:fatty acid elongation, saturated fatty acid"/>
    <property type="evidence" value="ECO:0007669"/>
    <property type="project" value="TreeGrafter"/>
</dbReference>
<dbReference type="InterPro" id="IPR030457">
    <property type="entry name" value="ELO_CS"/>
</dbReference>
<evidence type="ECO:0000256" key="6">
    <source>
        <dbReference type="ARBA" id="ARBA00022989"/>
    </source>
</evidence>
<evidence type="ECO:0000313" key="11">
    <source>
        <dbReference type="EMBL" id="KAG5321225.1"/>
    </source>
</evidence>
<proteinExistence type="inferred from homology"/>
<keyword evidence="8 10" id="KW-0472">Membrane</keyword>
<evidence type="ECO:0000256" key="1">
    <source>
        <dbReference type="ARBA" id="ARBA00004141"/>
    </source>
</evidence>
<comment type="catalytic activity">
    <reaction evidence="10">
        <text>a very-long-chain acyl-CoA + malonyl-CoA + H(+) = a very-long-chain 3-oxoacyl-CoA + CO2 + CoA</text>
        <dbReference type="Rhea" id="RHEA:32727"/>
        <dbReference type="ChEBI" id="CHEBI:15378"/>
        <dbReference type="ChEBI" id="CHEBI:16526"/>
        <dbReference type="ChEBI" id="CHEBI:57287"/>
        <dbReference type="ChEBI" id="CHEBI:57384"/>
        <dbReference type="ChEBI" id="CHEBI:90725"/>
        <dbReference type="ChEBI" id="CHEBI:90736"/>
        <dbReference type="EC" id="2.3.1.199"/>
    </reaction>
</comment>
<dbReference type="GO" id="GO:0034626">
    <property type="term" value="P:fatty acid elongation, polyunsaturated fatty acid"/>
    <property type="evidence" value="ECO:0007669"/>
    <property type="project" value="TreeGrafter"/>
</dbReference>
<sequence>MLKLFDLIETVVFVLRKKDHQISFLHTYHHITTFIYVWLMLSYFTHSFLIISISLNCSVHIVMYFYYFLSTFGSNMQRILLPIKKSITTLQMAHIAFIMVVSMQGFIPNCGTKMLSFNNKAMRIILNQQTPRTIVLHSVEIQVVVVQGAENVVSPRPPVRRIKRLQSRISFPEKKEQDGNSFTAENAIFVHYGNWLNVADGSVGSHIAYGNPEVASLGRRTTTFERPRSTAVVAAEFMYFLDNNFVGSSRPEGKERKGRRLDARLDAKKASSQFLPPMASSRSRHEWSSALTYPREVAAGGCALPEDLLSPENDRTRIVKLCHGVIAYANERTRGPGKRVRHMSNEGDTMRDVLRMKEP</sequence>
<keyword evidence="9 10" id="KW-0275">Fatty acid biosynthesis</keyword>
<comment type="similarity">
    <text evidence="10">Belongs to the ELO family.</text>
</comment>
<feature type="transmembrane region" description="Helical" evidence="10">
    <location>
        <begin position="47"/>
        <end position="69"/>
    </location>
</feature>
<feature type="transmembrane region" description="Helical" evidence="10">
    <location>
        <begin position="90"/>
        <end position="107"/>
    </location>
</feature>
<dbReference type="PANTHER" id="PTHR11157">
    <property type="entry name" value="FATTY ACID ACYL TRANSFERASE-RELATED"/>
    <property type="match status" value="1"/>
</dbReference>
<keyword evidence="7 10" id="KW-0443">Lipid metabolism</keyword>
<organism evidence="11 12">
    <name type="scientific">Pseudoatta argentina</name>
    <dbReference type="NCBI Taxonomy" id="621737"/>
    <lineage>
        <taxon>Eukaryota</taxon>
        <taxon>Metazoa</taxon>
        <taxon>Ecdysozoa</taxon>
        <taxon>Arthropoda</taxon>
        <taxon>Hexapoda</taxon>
        <taxon>Insecta</taxon>
        <taxon>Pterygota</taxon>
        <taxon>Neoptera</taxon>
        <taxon>Endopterygota</taxon>
        <taxon>Hymenoptera</taxon>
        <taxon>Apocrita</taxon>
        <taxon>Aculeata</taxon>
        <taxon>Formicoidea</taxon>
        <taxon>Formicidae</taxon>
        <taxon>Myrmicinae</taxon>
        <taxon>Pseudoatta</taxon>
    </lineage>
</organism>
<keyword evidence="4 10" id="KW-0812">Transmembrane</keyword>
<keyword evidence="2 10" id="KW-0444">Lipid biosynthesis</keyword>
<feature type="non-terminal residue" evidence="11">
    <location>
        <position position="359"/>
    </location>
</feature>
<dbReference type="Pfam" id="PF01151">
    <property type="entry name" value="ELO"/>
    <property type="match status" value="1"/>
</dbReference>
<name>A0A836FAW1_9HYME</name>
<protein>
    <recommendedName>
        <fullName evidence="10">Elongation of very long chain fatty acids protein</fullName>
        <ecNumber evidence="10">2.3.1.199</ecNumber>
    </recommendedName>
    <alternativeName>
        <fullName evidence="10">Very-long-chain 3-oxoacyl-CoA synthase</fullName>
    </alternativeName>
</protein>
<comment type="subcellular location">
    <subcellularLocation>
        <location evidence="1">Membrane</location>
        <topology evidence="1">Multi-pass membrane protein</topology>
    </subcellularLocation>
</comment>
<evidence type="ECO:0000256" key="9">
    <source>
        <dbReference type="ARBA" id="ARBA00023160"/>
    </source>
</evidence>
<keyword evidence="3 10" id="KW-0808">Transferase</keyword>
<dbReference type="EC" id="2.3.1.199" evidence="10"/>
<dbReference type="EMBL" id="JAANIA010001222">
    <property type="protein sequence ID" value="KAG5321225.1"/>
    <property type="molecule type" value="Genomic_DNA"/>
</dbReference>